<dbReference type="EMBL" id="JAPZBQ010000002">
    <property type="protein sequence ID" value="KAJ5345709.1"/>
    <property type="molecule type" value="Genomic_DNA"/>
</dbReference>
<evidence type="ECO:0000256" key="6">
    <source>
        <dbReference type="ARBA" id="ARBA00047534"/>
    </source>
</evidence>
<dbReference type="GO" id="GO:0016616">
    <property type="term" value="F:oxidoreductase activity, acting on the CH-OH group of donors, NAD or NADP as acceptor"/>
    <property type="evidence" value="ECO:0007669"/>
    <property type="project" value="UniProtKB-ARBA"/>
</dbReference>
<dbReference type="InterPro" id="IPR020471">
    <property type="entry name" value="AKR"/>
</dbReference>
<evidence type="ECO:0000256" key="9">
    <source>
        <dbReference type="PIRSR" id="PIRSR000097-2"/>
    </source>
</evidence>
<dbReference type="EC" id="1.1.1.307" evidence="2"/>
<evidence type="ECO:0000259" key="11">
    <source>
        <dbReference type="Pfam" id="PF00248"/>
    </source>
</evidence>
<dbReference type="SUPFAM" id="SSF51430">
    <property type="entry name" value="NAD(P)-linked oxidoreductase"/>
    <property type="match status" value="1"/>
</dbReference>
<dbReference type="Pfam" id="PF00248">
    <property type="entry name" value="Aldo_ket_red"/>
    <property type="match status" value="1"/>
</dbReference>
<sequence length="341" mass="38060">MFKLNNASHANNESLVGRYMPAVGLGSWQGRPGTEDEKTLEDSIIFALRNGYRLIDTAQCYGIESVVGRAVRNSGVPRSEITVVTKYWGNYHHNVAAALEISLRELSLGYIDVFLMHWPWAMTPEGKPLQIHESPTFVETWKQMEKLVGDQCKGIGVCNFTQKTLSVLLEHATITPTVNQVEFHALNPCLKLVPYCQSKGIHVMGWGSLVHLSRSGSRENGTLGGDSQVAKNHILRDDTFTSIGQKHSCSAGAVSLSWAVQRGTTVIPKSSSKTRLVENISLINLDDEDMTKINDAHSRIGLHRICNIHHLLWIDLDGKRTLQGWMEVDFGWEDEQGNWLT</sequence>
<proteinExistence type="inferred from homology"/>
<comment type="similarity">
    <text evidence="1">Belongs to the aldo/keto reductase family.</text>
</comment>
<evidence type="ECO:0000256" key="7">
    <source>
        <dbReference type="ARBA" id="ARBA00049485"/>
    </source>
</evidence>
<dbReference type="AlphaFoldDB" id="A0A9W9QUE5"/>
<evidence type="ECO:0000256" key="10">
    <source>
        <dbReference type="PIRSR" id="PIRSR000097-3"/>
    </source>
</evidence>
<accession>A0A9W9QUE5</accession>
<feature type="domain" description="NADP-dependent oxidoreductase" evidence="11">
    <location>
        <begin position="23"/>
        <end position="295"/>
    </location>
</feature>
<keyword evidence="4" id="KW-0560">Oxidoreductase</keyword>
<dbReference type="PROSITE" id="PS00063">
    <property type="entry name" value="ALDOKETO_REDUCTASE_3"/>
    <property type="match status" value="1"/>
</dbReference>
<dbReference type="InterPro" id="IPR036812">
    <property type="entry name" value="NAD(P)_OxRdtase_dom_sf"/>
</dbReference>
<dbReference type="PANTHER" id="PTHR43827:SF3">
    <property type="entry name" value="NADP-DEPENDENT OXIDOREDUCTASE DOMAIN-CONTAINING PROTEIN"/>
    <property type="match status" value="1"/>
</dbReference>
<name>A0A9W9QUE5_PENBR</name>
<feature type="active site" description="Proton donor" evidence="8">
    <location>
        <position position="61"/>
    </location>
</feature>
<protein>
    <recommendedName>
        <fullName evidence="2">D-xylose reductase [NAD(P)H]</fullName>
        <ecNumber evidence="2">1.1.1.307</ecNumber>
    </recommendedName>
</protein>
<evidence type="ECO:0000256" key="2">
    <source>
        <dbReference type="ARBA" id="ARBA00012845"/>
    </source>
</evidence>
<evidence type="ECO:0000313" key="13">
    <source>
        <dbReference type="Proteomes" id="UP001147695"/>
    </source>
</evidence>
<evidence type="ECO:0000256" key="5">
    <source>
        <dbReference type="ARBA" id="ARBA00025065"/>
    </source>
</evidence>
<dbReference type="InterPro" id="IPR023210">
    <property type="entry name" value="NADP_OxRdtase_dom"/>
</dbReference>
<keyword evidence="3" id="KW-0521">NADP</keyword>
<gene>
    <name evidence="12" type="ORF">N7452_003713</name>
</gene>
<dbReference type="Gene3D" id="3.20.20.100">
    <property type="entry name" value="NADP-dependent oxidoreductase domain"/>
    <property type="match status" value="1"/>
</dbReference>
<feature type="site" description="Lowers pKa of active site Tyr" evidence="10">
    <location>
        <position position="86"/>
    </location>
</feature>
<dbReference type="Proteomes" id="UP001147695">
    <property type="component" value="Unassembled WGS sequence"/>
</dbReference>
<evidence type="ECO:0000313" key="12">
    <source>
        <dbReference type="EMBL" id="KAJ5345709.1"/>
    </source>
</evidence>
<reference evidence="12" key="1">
    <citation type="submission" date="2022-12" db="EMBL/GenBank/DDBJ databases">
        <authorList>
            <person name="Petersen C."/>
        </authorList>
    </citation>
    <scope>NUCLEOTIDE SEQUENCE</scope>
    <source>
        <strain evidence="12">IBT 35673</strain>
    </source>
</reference>
<comment type="catalytic activity">
    <reaction evidence="7">
        <text>xylitol + NAD(+) = D-xylose + NADH + H(+)</text>
        <dbReference type="Rhea" id="RHEA:27441"/>
        <dbReference type="ChEBI" id="CHEBI:15378"/>
        <dbReference type="ChEBI" id="CHEBI:17151"/>
        <dbReference type="ChEBI" id="CHEBI:53455"/>
        <dbReference type="ChEBI" id="CHEBI:57540"/>
        <dbReference type="ChEBI" id="CHEBI:57945"/>
        <dbReference type="EC" id="1.1.1.307"/>
    </reaction>
</comment>
<feature type="binding site" evidence="9">
    <location>
        <position position="117"/>
    </location>
    <ligand>
        <name>substrate</name>
    </ligand>
</feature>
<dbReference type="CDD" id="cd19071">
    <property type="entry name" value="AKR_AKR1-5-like"/>
    <property type="match status" value="1"/>
</dbReference>
<reference evidence="12" key="2">
    <citation type="journal article" date="2023" name="IMA Fungus">
        <title>Comparative genomic study of the Penicillium genus elucidates a diverse pangenome and 15 lateral gene transfer events.</title>
        <authorList>
            <person name="Petersen C."/>
            <person name="Sorensen T."/>
            <person name="Nielsen M.R."/>
            <person name="Sondergaard T.E."/>
            <person name="Sorensen J.L."/>
            <person name="Fitzpatrick D.A."/>
            <person name="Frisvad J.C."/>
            <person name="Nielsen K.L."/>
        </authorList>
    </citation>
    <scope>NUCLEOTIDE SEQUENCE</scope>
    <source>
        <strain evidence="12">IBT 35673</strain>
    </source>
</reference>
<dbReference type="PIRSF" id="PIRSF000097">
    <property type="entry name" value="AKR"/>
    <property type="match status" value="1"/>
</dbReference>
<evidence type="ECO:0000256" key="1">
    <source>
        <dbReference type="ARBA" id="ARBA00007905"/>
    </source>
</evidence>
<dbReference type="PANTHER" id="PTHR43827">
    <property type="entry name" value="2,5-DIKETO-D-GLUCONIC ACID REDUCTASE"/>
    <property type="match status" value="1"/>
</dbReference>
<comment type="function">
    <text evidence="5">Catalyzes the initial reaction in the xylose utilization pathway by reducing D-xylose into xylitol. Xylose is a major component of hemicelluloses such as xylan. Most fungi utilize D-xylose via three enzymatic reactions, xylose reductase (XR), xylitol dehydrogenase (XDH), and xylulokinase, to form xylulose 5-phosphate, which enters pentose phosphate pathway.</text>
</comment>
<evidence type="ECO:0000256" key="4">
    <source>
        <dbReference type="ARBA" id="ARBA00023002"/>
    </source>
</evidence>
<dbReference type="PRINTS" id="PR00069">
    <property type="entry name" value="ALDKETRDTASE"/>
</dbReference>
<organism evidence="12 13">
    <name type="scientific">Penicillium brevicompactum</name>
    <dbReference type="NCBI Taxonomy" id="5074"/>
    <lineage>
        <taxon>Eukaryota</taxon>
        <taxon>Fungi</taxon>
        <taxon>Dikarya</taxon>
        <taxon>Ascomycota</taxon>
        <taxon>Pezizomycotina</taxon>
        <taxon>Eurotiomycetes</taxon>
        <taxon>Eurotiomycetidae</taxon>
        <taxon>Eurotiales</taxon>
        <taxon>Aspergillaceae</taxon>
        <taxon>Penicillium</taxon>
    </lineage>
</organism>
<dbReference type="InterPro" id="IPR018170">
    <property type="entry name" value="Aldo/ket_reductase_CS"/>
</dbReference>
<evidence type="ECO:0000256" key="8">
    <source>
        <dbReference type="PIRSR" id="PIRSR000097-1"/>
    </source>
</evidence>
<dbReference type="PROSITE" id="PS00798">
    <property type="entry name" value="ALDOKETO_REDUCTASE_1"/>
    <property type="match status" value="1"/>
</dbReference>
<comment type="catalytic activity">
    <reaction evidence="6">
        <text>xylitol + NADP(+) = D-xylose + NADPH + H(+)</text>
        <dbReference type="Rhea" id="RHEA:27445"/>
        <dbReference type="ChEBI" id="CHEBI:15378"/>
        <dbReference type="ChEBI" id="CHEBI:17151"/>
        <dbReference type="ChEBI" id="CHEBI:53455"/>
        <dbReference type="ChEBI" id="CHEBI:57783"/>
        <dbReference type="ChEBI" id="CHEBI:58349"/>
        <dbReference type="EC" id="1.1.1.307"/>
    </reaction>
</comment>
<comment type="caution">
    <text evidence="12">The sequence shown here is derived from an EMBL/GenBank/DDBJ whole genome shotgun (WGS) entry which is preliminary data.</text>
</comment>
<evidence type="ECO:0000256" key="3">
    <source>
        <dbReference type="ARBA" id="ARBA00022857"/>
    </source>
</evidence>